<reference evidence="4 5" key="1">
    <citation type="submission" date="2021-04" db="EMBL/GenBank/DDBJ databases">
        <title>Whole genome sequence of Jiella sp. KSK16Y-1.</title>
        <authorList>
            <person name="Tuo L."/>
        </authorList>
    </citation>
    <scope>NUCLEOTIDE SEQUENCE [LARGE SCALE GENOMIC DNA]</scope>
    <source>
        <strain evidence="4 5">KSK16Y-1</strain>
    </source>
</reference>
<evidence type="ECO:0000256" key="3">
    <source>
        <dbReference type="SAM" id="Phobius"/>
    </source>
</evidence>
<keyword evidence="3" id="KW-0812">Transmembrane</keyword>
<keyword evidence="1" id="KW-0175">Coiled coil</keyword>
<feature type="compositionally biased region" description="Low complexity" evidence="2">
    <location>
        <begin position="250"/>
        <end position="263"/>
    </location>
</feature>
<keyword evidence="5" id="KW-1185">Reference proteome</keyword>
<proteinExistence type="predicted"/>
<name>A0ABS4BKK0_9HYPH</name>
<comment type="caution">
    <text evidence="4">The sequence shown here is derived from an EMBL/GenBank/DDBJ whole genome shotgun (WGS) entry which is preliminary data.</text>
</comment>
<dbReference type="EMBL" id="JAGJCF010000014">
    <property type="protein sequence ID" value="MBP0617234.1"/>
    <property type="molecule type" value="Genomic_DNA"/>
</dbReference>
<sequence length="443" mass="47227">MIATALTFVFGFLTATLIALVVSPLFWSRSRRLALREYRASIPASAREIRASLDHVRAEAALTARRRELKAEADSEKAALARAEAGRIAGENAELLARNTVLSDTLSQTSADLDEVSERLVLREAEIDELEGQLRAVSHDLEVTSDELDALADRFSELGAIAEERRATIAEQEARIEELSDAVREGERDRREGGYAIERLQGELSALEAQLAKEKNAGKRLDDRLARLSEQLSERDDQIARLLGEAASAGARAAPSLAGPASGQEGRADDGTGGNRPLRLRPAMRSSFGRRSDEAPAPDADEKPEAPKPRAEADRPAKPSARAHQDAAALGAATLPEPAHPPVSAGRTEDSDGAKDASPSLAESLGVSAQPDLSADLSDAQLRERVGELAAQVIALTAARDGPRSPLGTILDTDASGPRDGARPSLAARVRQLRENARDQAAE</sequence>
<dbReference type="Proteomes" id="UP000678276">
    <property type="component" value="Unassembled WGS sequence"/>
</dbReference>
<evidence type="ECO:0000313" key="4">
    <source>
        <dbReference type="EMBL" id="MBP0617234.1"/>
    </source>
</evidence>
<feature type="coiled-coil region" evidence="1">
    <location>
        <begin position="59"/>
        <end position="86"/>
    </location>
</feature>
<gene>
    <name evidence="4" type="ORF">J6595_16730</name>
</gene>
<evidence type="ECO:0000256" key="1">
    <source>
        <dbReference type="SAM" id="Coils"/>
    </source>
</evidence>
<feature type="transmembrane region" description="Helical" evidence="3">
    <location>
        <begin position="6"/>
        <end position="27"/>
    </location>
</feature>
<keyword evidence="3" id="KW-0472">Membrane</keyword>
<protein>
    <submittedName>
        <fullName evidence="4">Uncharacterized protein</fullName>
    </submittedName>
</protein>
<feature type="region of interest" description="Disordered" evidence="2">
    <location>
        <begin position="250"/>
        <end position="379"/>
    </location>
</feature>
<feature type="coiled-coil region" evidence="1">
    <location>
        <begin position="113"/>
        <end position="245"/>
    </location>
</feature>
<accession>A0ABS4BKK0</accession>
<dbReference type="RefSeq" id="WP_209595746.1">
    <property type="nucleotide sequence ID" value="NZ_JAGJCF010000014.1"/>
</dbReference>
<organism evidence="4 5">
    <name type="scientific">Jiella mangrovi</name>
    <dbReference type="NCBI Taxonomy" id="2821407"/>
    <lineage>
        <taxon>Bacteria</taxon>
        <taxon>Pseudomonadati</taxon>
        <taxon>Pseudomonadota</taxon>
        <taxon>Alphaproteobacteria</taxon>
        <taxon>Hyphomicrobiales</taxon>
        <taxon>Aurantimonadaceae</taxon>
        <taxon>Jiella</taxon>
    </lineage>
</organism>
<feature type="compositionally biased region" description="Basic and acidic residues" evidence="2">
    <location>
        <begin position="290"/>
        <end position="317"/>
    </location>
</feature>
<dbReference type="Gene3D" id="1.20.5.170">
    <property type="match status" value="1"/>
</dbReference>
<feature type="region of interest" description="Disordered" evidence="2">
    <location>
        <begin position="399"/>
        <end position="425"/>
    </location>
</feature>
<keyword evidence="3" id="KW-1133">Transmembrane helix</keyword>
<evidence type="ECO:0000256" key="2">
    <source>
        <dbReference type="SAM" id="MobiDB-lite"/>
    </source>
</evidence>
<evidence type="ECO:0000313" key="5">
    <source>
        <dbReference type="Proteomes" id="UP000678276"/>
    </source>
</evidence>